<dbReference type="GeneID" id="23616404"/>
<sequence length="91" mass="10115">MGEEVRRPSSPLGRLTMSLGFPPWPKITPSSRTQSGMRHYARSRGSHAKSRFDHSDVVSADGRDIWKAGVWGAWASPITLAARSPLQSRRE</sequence>
<name>A0A087SEL7_AUXPR</name>
<feature type="region of interest" description="Disordered" evidence="1">
    <location>
        <begin position="1"/>
        <end position="54"/>
    </location>
</feature>
<evidence type="ECO:0000313" key="3">
    <source>
        <dbReference type="Proteomes" id="UP000028924"/>
    </source>
</evidence>
<keyword evidence="3" id="KW-1185">Reference proteome</keyword>
<dbReference type="KEGG" id="apro:F751_5013"/>
<proteinExistence type="predicted"/>
<dbReference type="Proteomes" id="UP000028924">
    <property type="component" value="Unassembled WGS sequence"/>
</dbReference>
<gene>
    <name evidence="2" type="ORF">F751_5013</name>
</gene>
<dbReference type="AlphaFoldDB" id="A0A087SEL7"/>
<reference evidence="2 3" key="1">
    <citation type="journal article" date="2014" name="BMC Genomics">
        <title>Oil accumulation mechanisms of the oleaginous microalga Chlorella protothecoides revealed through its genome, transcriptomes, and proteomes.</title>
        <authorList>
            <person name="Gao C."/>
            <person name="Wang Y."/>
            <person name="Shen Y."/>
            <person name="Yan D."/>
            <person name="He X."/>
            <person name="Dai J."/>
            <person name="Wu Q."/>
        </authorList>
    </citation>
    <scope>NUCLEOTIDE SEQUENCE [LARGE SCALE GENOMIC DNA]</scope>
    <source>
        <strain evidence="2 3">0710</strain>
    </source>
</reference>
<protein>
    <submittedName>
        <fullName evidence="2">Uncharacterized protein</fullName>
    </submittedName>
</protein>
<dbReference type="RefSeq" id="XP_011397058.1">
    <property type="nucleotide sequence ID" value="XM_011398756.1"/>
</dbReference>
<dbReference type="EMBL" id="KL662106">
    <property type="protein sequence ID" value="KFM24171.1"/>
    <property type="molecule type" value="Genomic_DNA"/>
</dbReference>
<accession>A0A087SEL7</accession>
<organism evidence="2 3">
    <name type="scientific">Auxenochlorella protothecoides</name>
    <name type="common">Green microalga</name>
    <name type="synonym">Chlorella protothecoides</name>
    <dbReference type="NCBI Taxonomy" id="3075"/>
    <lineage>
        <taxon>Eukaryota</taxon>
        <taxon>Viridiplantae</taxon>
        <taxon>Chlorophyta</taxon>
        <taxon>core chlorophytes</taxon>
        <taxon>Trebouxiophyceae</taxon>
        <taxon>Chlorellales</taxon>
        <taxon>Chlorellaceae</taxon>
        <taxon>Auxenochlorella</taxon>
    </lineage>
</organism>
<evidence type="ECO:0000256" key="1">
    <source>
        <dbReference type="SAM" id="MobiDB-lite"/>
    </source>
</evidence>
<evidence type="ECO:0000313" key="2">
    <source>
        <dbReference type="EMBL" id="KFM24171.1"/>
    </source>
</evidence>
<feature type="compositionally biased region" description="Basic residues" evidence="1">
    <location>
        <begin position="39"/>
        <end position="49"/>
    </location>
</feature>